<dbReference type="SUPFAM" id="SSF55729">
    <property type="entry name" value="Acyl-CoA N-acyltransferases (Nat)"/>
    <property type="match status" value="1"/>
</dbReference>
<dbReference type="InterPro" id="IPR016181">
    <property type="entry name" value="Acyl_CoA_acyltransferase"/>
</dbReference>
<name>A0A897MRE7_9EURY</name>
<dbReference type="InterPro" id="IPR000182">
    <property type="entry name" value="GNAT_dom"/>
</dbReference>
<organism evidence="2 3">
    <name type="scientific">Natranaeroarchaeum sulfidigenes</name>
    <dbReference type="NCBI Taxonomy" id="2784880"/>
    <lineage>
        <taxon>Archaea</taxon>
        <taxon>Methanobacteriati</taxon>
        <taxon>Methanobacteriota</taxon>
        <taxon>Stenosarchaea group</taxon>
        <taxon>Halobacteria</taxon>
        <taxon>Halobacteriales</taxon>
        <taxon>Natronoarchaeaceae</taxon>
        <taxon>Natranaeroarchaeum</taxon>
    </lineage>
</organism>
<dbReference type="GeneID" id="70683746"/>
<dbReference type="Proteomes" id="UP000663586">
    <property type="component" value="Chromosome"/>
</dbReference>
<evidence type="ECO:0000313" key="2">
    <source>
        <dbReference type="EMBL" id="QSG01593.1"/>
    </source>
</evidence>
<dbReference type="CDD" id="cd04301">
    <property type="entry name" value="NAT_SF"/>
    <property type="match status" value="1"/>
</dbReference>
<dbReference type="GO" id="GO:0016747">
    <property type="term" value="F:acyltransferase activity, transferring groups other than amino-acyl groups"/>
    <property type="evidence" value="ECO:0007669"/>
    <property type="project" value="InterPro"/>
</dbReference>
<protein>
    <submittedName>
        <fullName evidence="2">N-Acyltransferase superfamily protein</fullName>
    </submittedName>
</protein>
<dbReference type="Gene3D" id="3.40.630.30">
    <property type="match status" value="1"/>
</dbReference>
<dbReference type="EMBL" id="CP064786">
    <property type="protein sequence ID" value="QSG01593.1"/>
    <property type="molecule type" value="Genomic_DNA"/>
</dbReference>
<evidence type="ECO:0000313" key="3">
    <source>
        <dbReference type="Proteomes" id="UP000663586"/>
    </source>
</evidence>
<dbReference type="Pfam" id="PF13527">
    <property type="entry name" value="Acetyltransf_9"/>
    <property type="match status" value="1"/>
</dbReference>
<keyword evidence="2" id="KW-0808">Transferase</keyword>
<evidence type="ECO:0000259" key="1">
    <source>
        <dbReference type="PROSITE" id="PS51186"/>
    </source>
</evidence>
<feature type="domain" description="N-acetyltransferase" evidence="1">
    <location>
        <begin position="9"/>
        <end position="158"/>
    </location>
</feature>
<keyword evidence="3" id="KW-1185">Reference proteome</keyword>
<gene>
    <name evidence="2" type="ORF">AArcS_0363</name>
</gene>
<reference evidence="2" key="1">
    <citation type="submission" date="2020-11" db="EMBL/GenBank/DDBJ databases">
        <title>Carbohydrate-dependent, anaerobic sulfur respiration: A novel catabolism in halophilic archaea.</title>
        <authorList>
            <person name="Sorokin D.Y."/>
            <person name="Messina E."/>
            <person name="Smedile F."/>
            <person name="La Cono V."/>
            <person name="Hallsworth J.E."/>
            <person name="Yakimov M.M."/>
        </authorList>
    </citation>
    <scope>NUCLEOTIDE SEQUENCE</scope>
    <source>
        <strain evidence="2">AArc-S</strain>
    </source>
</reference>
<proteinExistence type="predicted"/>
<dbReference type="RefSeq" id="WP_238478711.1">
    <property type="nucleotide sequence ID" value="NZ_CP064786.1"/>
</dbReference>
<dbReference type="AlphaFoldDB" id="A0A897MRE7"/>
<dbReference type="PROSITE" id="PS51186">
    <property type="entry name" value="GNAT"/>
    <property type="match status" value="1"/>
</dbReference>
<keyword evidence="2" id="KW-0012">Acyltransferase</keyword>
<sequence length="370" mass="42360">MAGNVLTDYQIRQYRPGDRDGVLALDSLVWDRDRGADWLDWKYRQNPYVDHTPLFVVRNDGEVVGARPFMAFEMRTNGGTVLALQPSDTMVHPEHRRRGVFTRMTEHAIEYYQGTNADFFFNFPNEASLPGYEKLGWRQIDDKRTYYRVQHPESLAPEYVNSDVARVLGVLFGPLLRNYYDRRGASSDPDSDVYVEVTPGLAVDELVELYERRPPDAIHAHRTRRFYEWRFDSPVWSRSTYVAREDGDQVAALIVRTRRTSDAVTITQIVDIVPMTGGQAWETALSHLFDAVLDDHRSSDLIAITGTVVPAELLKTYGFRPDDRLPLSSFSGHRCTLVSRPVDGVSWTLDDRTLDDAGNWTLTYAERDTT</sequence>
<accession>A0A897MRE7</accession>
<dbReference type="KEGG" id="hara:AArcS_0363"/>